<dbReference type="Pfam" id="PF15915">
    <property type="entry name" value="BAT"/>
    <property type="match status" value="1"/>
</dbReference>
<dbReference type="AlphaFoldDB" id="A0A1H0A1Y0"/>
<dbReference type="Gene3D" id="3.30.450.20">
    <property type="entry name" value="PAS domain"/>
    <property type="match status" value="1"/>
</dbReference>
<dbReference type="Gene3D" id="3.30.450.40">
    <property type="match status" value="1"/>
</dbReference>
<evidence type="ECO:0000313" key="5">
    <source>
        <dbReference type="Proteomes" id="UP000199370"/>
    </source>
</evidence>
<dbReference type="STRING" id="996166.SAMN05192554_1245"/>
<evidence type="ECO:0000313" key="4">
    <source>
        <dbReference type="EMBL" id="SDN27201.1"/>
    </source>
</evidence>
<dbReference type="Pfam" id="PF13185">
    <property type="entry name" value="GAF_2"/>
    <property type="match status" value="1"/>
</dbReference>
<dbReference type="InterPro" id="IPR029016">
    <property type="entry name" value="GAF-like_dom_sf"/>
</dbReference>
<dbReference type="InterPro" id="IPR036388">
    <property type="entry name" value="WH-like_DNA-bd_sf"/>
</dbReference>
<dbReference type="OrthoDB" id="165911at2157"/>
<evidence type="ECO:0000256" key="2">
    <source>
        <dbReference type="ARBA" id="ARBA00023163"/>
    </source>
</evidence>
<dbReference type="RefSeq" id="WP_089735664.1">
    <property type="nucleotide sequence ID" value="NZ_FNIA01000024.1"/>
</dbReference>
<dbReference type="Pfam" id="PF04967">
    <property type="entry name" value="HTH_10"/>
    <property type="match status" value="1"/>
</dbReference>
<dbReference type="PANTHER" id="PTHR34236:SF1">
    <property type="entry name" value="DIMETHYL SULFOXIDE REDUCTASE TRANSCRIPTIONAL ACTIVATOR"/>
    <property type="match status" value="1"/>
</dbReference>
<dbReference type="Gene3D" id="1.10.10.10">
    <property type="entry name" value="Winged helix-like DNA-binding domain superfamily/Winged helix DNA-binding domain"/>
    <property type="match status" value="1"/>
</dbReference>
<feature type="domain" description="GAF" evidence="3">
    <location>
        <begin position="120"/>
        <end position="289"/>
    </location>
</feature>
<dbReference type="InterPro" id="IPR013324">
    <property type="entry name" value="RNA_pol_sigma_r3/r4-like"/>
</dbReference>
<dbReference type="InterPro" id="IPR007050">
    <property type="entry name" value="HTH_bacterioopsin"/>
</dbReference>
<protein>
    <recommendedName>
        <fullName evidence="3">GAF domain-containing protein</fullName>
    </recommendedName>
</protein>
<dbReference type="PANTHER" id="PTHR34236">
    <property type="entry name" value="DIMETHYL SULFOXIDE REDUCTASE TRANSCRIPTIONAL ACTIVATOR"/>
    <property type="match status" value="1"/>
</dbReference>
<keyword evidence="2" id="KW-0804">Transcription</keyword>
<accession>A0A1H0A1Y0</accession>
<gene>
    <name evidence="4" type="ORF">SAMN05192554_1245</name>
</gene>
<keyword evidence="1" id="KW-0805">Transcription regulation</keyword>
<evidence type="ECO:0000259" key="3">
    <source>
        <dbReference type="SMART" id="SM00065"/>
    </source>
</evidence>
<dbReference type="SMART" id="SM00065">
    <property type="entry name" value="GAF"/>
    <property type="match status" value="1"/>
</dbReference>
<dbReference type="SUPFAM" id="SSF88659">
    <property type="entry name" value="Sigma3 and sigma4 domains of RNA polymerase sigma factors"/>
    <property type="match status" value="1"/>
</dbReference>
<dbReference type="Proteomes" id="UP000199370">
    <property type="component" value="Unassembled WGS sequence"/>
</dbReference>
<proteinExistence type="predicted"/>
<evidence type="ECO:0000256" key="1">
    <source>
        <dbReference type="ARBA" id="ARBA00023015"/>
    </source>
</evidence>
<name>A0A1H0A1Y0_9EURY</name>
<dbReference type="SUPFAM" id="SSF55781">
    <property type="entry name" value="GAF domain-like"/>
    <property type="match status" value="1"/>
</dbReference>
<dbReference type="InterPro" id="IPR003018">
    <property type="entry name" value="GAF"/>
</dbReference>
<dbReference type="InterPro" id="IPR031803">
    <property type="entry name" value="BAT_GAF/HTH-assoc"/>
</dbReference>
<keyword evidence="5" id="KW-1185">Reference proteome</keyword>
<reference evidence="4 5" key="1">
    <citation type="submission" date="2016-10" db="EMBL/GenBank/DDBJ databases">
        <authorList>
            <person name="de Groot N.N."/>
        </authorList>
    </citation>
    <scope>NUCLEOTIDE SEQUENCE [LARGE SCALE GENOMIC DNA]</scope>
    <source>
        <strain evidence="5">EB21,IBRC-M 10013,KCTC 4048</strain>
    </source>
</reference>
<organism evidence="4 5">
    <name type="scientific">Haloarchaeobius iranensis</name>
    <dbReference type="NCBI Taxonomy" id="996166"/>
    <lineage>
        <taxon>Archaea</taxon>
        <taxon>Methanobacteriati</taxon>
        <taxon>Methanobacteriota</taxon>
        <taxon>Stenosarchaea group</taxon>
        <taxon>Halobacteria</taxon>
        <taxon>Halobacteriales</taxon>
        <taxon>Halorubellaceae</taxon>
        <taxon>Haloarchaeobius</taxon>
    </lineage>
</organism>
<sequence length="512" mass="55850">MKEHLRNAPIGVLETTTDGVVQAANDVATTLLELDGSALESPIQSVFPKSATGSLRDGFGGDSPDEQSFEEYYPRIDRWLAVDVVPADEHVHVYVRDRNSHHERRQRVEALERRLERMETIDDLVGTVLRQVIEASGREEVSRTICEGLGTTDLYEFAWLGERDLTDGHLQVVAAAGEAPEVRDQLVEHLGTDAGLPEQAAVRTEETQVVQTLADDDDIPRQVRRAAFGRGLQSCIVVPLAYRDTVYGVLGVYAAREDGFNEQEQASLETLGAVGGFAINAIRQEELLFADTVTELTLEVRDDDLPLASVADEERSVALSGAVHRDDDTVVCYVRVAGGGDTVEELAGHDEVFDARVVSDEDDLLEVELSGQTAVARLVAQGATVTSATYSAGGARIVAEVPSDVELRRLVGGVDSVVAGTDVVGKAETQRDPESVDAFRSDLKEALTDRQLQVLRTAYLSDYFTSPRGSSSEEIADALDVTGPTILYHLRRGQRKLLESFFETDPETPTDR</sequence>
<dbReference type="EMBL" id="FNIA01000024">
    <property type="protein sequence ID" value="SDN27201.1"/>
    <property type="molecule type" value="Genomic_DNA"/>
</dbReference>